<accession>A0A397HRB9</accession>
<keyword evidence="2" id="KW-1185">Reference proteome</keyword>
<dbReference type="VEuPathDB" id="FungiDB:CDV56_104292"/>
<comment type="caution">
    <text evidence="1">The sequence shown here is derived from an EMBL/GenBank/DDBJ whole genome shotgun (WGS) entry which is preliminary data.</text>
</comment>
<organism evidence="1 2">
    <name type="scientific">Aspergillus thermomutatus</name>
    <name type="common">Neosartorya pseudofischeri</name>
    <dbReference type="NCBI Taxonomy" id="41047"/>
    <lineage>
        <taxon>Eukaryota</taxon>
        <taxon>Fungi</taxon>
        <taxon>Dikarya</taxon>
        <taxon>Ascomycota</taxon>
        <taxon>Pezizomycotina</taxon>
        <taxon>Eurotiomycetes</taxon>
        <taxon>Eurotiomycetidae</taxon>
        <taxon>Eurotiales</taxon>
        <taxon>Aspergillaceae</taxon>
        <taxon>Aspergillus</taxon>
        <taxon>Aspergillus subgen. Fumigati</taxon>
    </lineage>
</organism>
<dbReference type="AlphaFoldDB" id="A0A397HRB9"/>
<evidence type="ECO:0000313" key="2">
    <source>
        <dbReference type="Proteomes" id="UP000215305"/>
    </source>
</evidence>
<evidence type="ECO:0000313" key="1">
    <source>
        <dbReference type="EMBL" id="RHZ63050.1"/>
    </source>
</evidence>
<dbReference type="EMBL" id="NKHU02000032">
    <property type="protein sequence ID" value="RHZ63050.1"/>
    <property type="molecule type" value="Genomic_DNA"/>
</dbReference>
<protein>
    <submittedName>
        <fullName evidence="1">Uncharacterized protein</fullName>
    </submittedName>
</protein>
<dbReference type="RefSeq" id="XP_026617017.1">
    <property type="nucleotide sequence ID" value="XM_026757911.1"/>
</dbReference>
<sequence length="192" mass="21686">MTHDIAPTRKIKLKSRLASTPYITKDSLLEMPPEQCVKDSPCIVRLATDEVEHVAVVLPRTMDAVDPQFERYFVTLHPGVPYRVTYTLRPCPRTRPHNEDNPERVATTEDEAIVAAAFSPVTYLDLGSTYRVELGNRLNRISWYRYGSKEQVLEGQDAGGGLARRRRELVGDSEMQPIPLVMQGSAIFTVEE</sequence>
<reference evidence="1" key="1">
    <citation type="submission" date="2018-08" db="EMBL/GenBank/DDBJ databases">
        <title>Draft genome sequence of azole-resistant Aspergillus thermomutatus (Neosartorya pseudofischeri) strain HMR AF 39, isolated from a human nasal aspirate.</title>
        <authorList>
            <person name="Parent-Michaud M."/>
            <person name="Dufresne P.J."/>
            <person name="Fournier E."/>
            <person name="Martineau C."/>
            <person name="Moreira S."/>
            <person name="Perkins V."/>
            <person name="De Repentigny L."/>
            <person name="Dufresne S.F."/>
        </authorList>
    </citation>
    <scope>NUCLEOTIDE SEQUENCE [LARGE SCALE GENOMIC DNA]</scope>
    <source>
        <strain evidence="1">HMR AF 39</strain>
    </source>
</reference>
<dbReference type="GeneID" id="38126266"/>
<proteinExistence type="predicted"/>
<dbReference type="Proteomes" id="UP000215305">
    <property type="component" value="Unassembled WGS sequence"/>
</dbReference>
<gene>
    <name evidence="1" type="ORF">CDV56_104292</name>
</gene>
<name>A0A397HRB9_ASPTH</name>
<dbReference type="OrthoDB" id="3645724at2759"/>